<proteinExistence type="predicted"/>
<keyword evidence="3" id="KW-1185">Reference proteome</keyword>
<sequence>MFHPVSARVAPASHRREPEPVTLFVAAVMCVASIVGGGFAVSGEPLGGLVWVLVIGLLAFGSVAVRRRSRAEEPPAEVELCDAADRALMIRVREQARIVRRAWPSLGGLADVPDPGPVLDGALRELRRTLVERQALRRAFRHAQEPSWSVPDAALPAWQARRQLVLDRIRERDARIAEGTRHLVELVDACVACERHHAAWERTRQVLEELDDVLARTDPDTEPVEAAELAAIAERTGSVVRAYRELTS</sequence>
<protein>
    <submittedName>
        <fullName evidence="2">Uncharacterized protein</fullName>
    </submittedName>
</protein>
<evidence type="ECO:0000256" key="1">
    <source>
        <dbReference type="SAM" id="Phobius"/>
    </source>
</evidence>
<keyword evidence="1" id="KW-0472">Membrane</keyword>
<dbReference type="Proteomes" id="UP000619260">
    <property type="component" value="Unassembled WGS sequence"/>
</dbReference>
<dbReference type="EMBL" id="BOPF01000018">
    <property type="protein sequence ID" value="GIJ47886.1"/>
    <property type="molecule type" value="Genomic_DNA"/>
</dbReference>
<dbReference type="RefSeq" id="WP_203901390.1">
    <property type="nucleotide sequence ID" value="NZ_BOPF01000018.1"/>
</dbReference>
<gene>
    <name evidence="2" type="ORF">Val02_47720</name>
</gene>
<feature type="transmembrane region" description="Helical" evidence="1">
    <location>
        <begin position="21"/>
        <end position="40"/>
    </location>
</feature>
<name>A0A8J3YQ73_9ACTN</name>
<organism evidence="2 3">
    <name type="scientific">Virgisporangium aliadipatigenens</name>
    <dbReference type="NCBI Taxonomy" id="741659"/>
    <lineage>
        <taxon>Bacteria</taxon>
        <taxon>Bacillati</taxon>
        <taxon>Actinomycetota</taxon>
        <taxon>Actinomycetes</taxon>
        <taxon>Micromonosporales</taxon>
        <taxon>Micromonosporaceae</taxon>
        <taxon>Virgisporangium</taxon>
    </lineage>
</organism>
<evidence type="ECO:0000313" key="2">
    <source>
        <dbReference type="EMBL" id="GIJ47886.1"/>
    </source>
</evidence>
<feature type="transmembrane region" description="Helical" evidence="1">
    <location>
        <begin position="46"/>
        <end position="65"/>
    </location>
</feature>
<accession>A0A8J3YQ73</accession>
<dbReference type="AlphaFoldDB" id="A0A8J3YQ73"/>
<evidence type="ECO:0000313" key="3">
    <source>
        <dbReference type="Proteomes" id="UP000619260"/>
    </source>
</evidence>
<keyword evidence="1" id="KW-1133">Transmembrane helix</keyword>
<comment type="caution">
    <text evidence="2">The sequence shown here is derived from an EMBL/GenBank/DDBJ whole genome shotgun (WGS) entry which is preliminary data.</text>
</comment>
<reference evidence="2" key="1">
    <citation type="submission" date="2021-01" db="EMBL/GenBank/DDBJ databases">
        <title>Whole genome shotgun sequence of Virgisporangium aliadipatigenens NBRC 105644.</title>
        <authorList>
            <person name="Komaki H."/>
            <person name="Tamura T."/>
        </authorList>
    </citation>
    <scope>NUCLEOTIDE SEQUENCE</scope>
    <source>
        <strain evidence="2">NBRC 105644</strain>
    </source>
</reference>
<keyword evidence="1" id="KW-0812">Transmembrane</keyword>